<dbReference type="AlphaFoldDB" id="A0A448TVY2"/>
<dbReference type="EC" id="2.7.1.-" evidence="3"/>
<accession>A0A448TVY2</accession>
<organism evidence="3 4">
    <name type="scientific">Actinobacillus delphinicola</name>
    <dbReference type="NCBI Taxonomy" id="51161"/>
    <lineage>
        <taxon>Bacteria</taxon>
        <taxon>Pseudomonadati</taxon>
        <taxon>Pseudomonadota</taxon>
        <taxon>Gammaproteobacteria</taxon>
        <taxon>Pasteurellales</taxon>
        <taxon>Pasteurellaceae</taxon>
        <taxon>Actinobacillus</taxon>
    </lineage>
</organism>
<feature type="region of interest" description="Disordered" evidence="1">
    <location>
        <begin position="175"/>
        <end position="194"/>
    </location>
</feature>
<dbReference type="InterPro" id="IPR016152">
    <property type="entry name" value="PTrfase/Anion_transptr"/>
</dbReference>
<evidence type="ECO:0000259" key="2">
    <source>
        <dbReference type="PROSITE" id="PS51094"/>
    </source>
</evidence>
<keyword evidence="3" id="KW-0808">Transferase</keyword>
<dbReference type="PROSITE" id="PS51094">
    <property type="entry name" value="PTS_EIIA_TYPE_2"/>
    <property type="match status" value="1"/>
</dbReference>
<evidence type="ECO:0000313" key="4">
    <source>
        <dbReference type="Proteomes" id="UP000279799"/>
    </source>
</evidence>
<protein>
    <submittedName>
        <fullName evidence="3">PTS transporter subunit IIA-like nitrogen-regulatory protein PtsN</fullName>
        <ecNumber evidence="3">2.7.1.-</ecNumber>
    </submittedName>
</protein>
<reference evidence="3 4" key="1">
    <citation type="submission" date="2018-12" db="EMBL/GenBank/DDBJ databases">
        <authorList>
            <consortium name="Pathogen Informatics"/>
        </authorList>
    </citation>
    <scope>NUCLEOTIDE SEQUENCE [LARGE SCALE GENOMIC DNA]</scope>
    <source>
        <strain evidence="3 4">NCTC12871</strain>
    </source>
</reference>
<dbReference type="KEGG" id="adp:NCTC12871_01592"/>
<dbReference type="Pfam" id="PF00359">
    <property type="entry name" value="PTS_EIIA_2"/>
    <property type="match status" value="1"/>
</dbReference>
<dbReference type="GO" id="GO:0030295">
    <property type="term" value="F:protein kinase activator activity"/>
    <property type="evidence" value="ECO:0007669"/>
    <property type="project" value="TreeGrafter"/>
</dbReference>
<feature type="compositionally biased region" description="Acidic residues" evidence="1">
    <location>
        <begin position="177"/>
        <end position="194"/>
    </location>
</feature>
<feature type="domain" description="PTS EIIA type-2" evidence="2">
    <location>
        <begin position="5"/>
        <end position="165"/>
    </location>
</feature>
<sequence length="194" mass="21822">MLFTQLLTLENIRQGITCASKKRTFEIIGQILAPEADIPVEHEESECQEDDIVKEKEICCTDCLFTREKIGNSALGNGIAMPKGRLPQGTKPLAAFLQLTSGVDYDAPDHRDVDLILAILIPNEMCAEFSTKLQEIAKRLVDKTLCKKLRAAQSAEEIWQAFKESDIQYLEQATFDPDLEEENQDTTEETETLN</sequence>
<dbReference type="PANTHER" id="PTHR47738">
    <property type="entry name" value="PTS SYSTEM FRUCTOSE-LIKE EIIA COMPONENT-RELATED"/>
    <property type="match status" value="1"/>
</dbReference>
<evidence type="ECO:0000313" key="3">
    <source>
        <dbReference type="EMBL" id="VEJ10084.1"/>
    </source>
</evidence>
<dbReference type="Proteomes" id="UP000279799">
    <property type="component" value="Chromosome"/>
</dbReference>
<dbReference type="EMBL" id="LR134510">
    <property type="protein sequence ID" value="VEJ10084.1"/>
    <property type="molecule type" value="Genomic_DNA"/>
</dbReference>
<proteinExistence type="predicted"/>
<dbReference type="InterPro" id="IPR002178">
    <property type="entry name" value="PTS_EIIA_type-2_dom"/>
</dbReference>
<keyword evidence="4" id="KW-1185">Reference proteome</keyword>
<name>A0A448TVY2_9PAST</name>
<gene>
    <name evidence="3" type="primary">ptsN</name>
    <name evidence="3" type="ORF">NCTC12871_01592</name>
</gene>
<evidence type="ECO:0000256" key="1">
    <source>
        <dbReference type="SAM" id="MobiDB-lite"/>
    </source>
</evidence>
<dbReference type="CDD" id="cd00211">
    <property type="entry name" value="PTS_IIA_fru"/>
    <property type="match status" value="1"/>
</dbReference>
<dbReference type="GO" id="GO:0016740">
    <property type="term" value="F:transferase activity"/>
    <property type="evidence" value="ECO:0007669"/>
    <property type="project" value="UniProtKB-KW"/>
</dbReference>
<dbReference type="Gene3D" id="3.40.930.10">
    <property type="entry name" value="Mannitol-specific EII, Chain A"/>
    <property type="match status" value="1"/>
</dbReference>
<dbReference type="PANTHER" id="PTHR47738:SF1">
    <property type="entry name" value="NITROGEN REGULATORY PROTEIN"/>
    <property type="match status" value="1"/>
</dbReference>
<dbReference type="SUPFAM" id="SSF55804">
    <property type="entry name" value="Phoshotransferase/anion transport protein"/>
    <property type="match status" value="1"/>
</dbReference>
<dbReference type="InterPro" id="IPR051541">
    <property type="entry name" value="PTS_SugarTrans_NitroReg"/>
</dbReference>